<evidence type="ECO:0000313" key="4">
    <source>
        <dbReference type="Proteomes" id="UP001225378"/>
    </source>
</evidence>
<dbReference type="InterPro" id="IPR024467">
    <property type="entry name" value="Xre/MbcA/ParS-like_toxin-bd"/>
</dbReference>
<evidence type="ECO:0000259" key="1">
    <source>
        <dbReference type="Pfam" id="PF09722"/>
    </source>
</evidence>
<feature type="domain" description="Antitoxin Xre/MbcA/ParS-like toxin-binding" evidence="1">
    <location>
        <begin position="75"/>
        <end position="124"/>
    </location>
</feature>
<evidence type="ECO:0000259" key="2">
    <source>
        <dbReference type="Pfam" id="PF20432"/>
    </source>
</evidence>
<dbReference type="Pfam" id="PF09722">
    <property type="entry name" value="Xre_MbcA_ParS_C"/>
    <property type="match status" value="1"/>
</dbReference>
<dbReference type="Pfam" id="PF20432">
    <property type="entry name" value="Xre-like-HTH"/>
    <property type="match status" value="1"/>
</dbReference>
<keyword evidence="4" id="KW-1185">Reference proteome</keyword>
<accession>A0AAU7NP81</accession>
<dbReference type="KEGG" id="mech:Q9L42_000300"/>
<evidence type="ECO:0000313" key="3">
    <source>
        <dbReference type="EMBL" id="XBS18770.1"/>
    </source>
</evidence>
<sequence>MRNVAEIDSAQVSKSALKTFFNIASAWELSVEEGMKLLGLDSRSIYLSWKKRPELVRLDSGKLERLSYIFGIYKALQVLLPNPESADEWIKRPNSAAPFQGMSALDRMLSGDVADLYVVREYLDGQLKPRS</sequence>
<keyword evidence="3" id="KW-0614">Plasmid</keyword>
<reference evidence="3 4" key="1">
    <citation type="journal article" date="2024" name="Microbiology">
        <title>Methylomarinum rosea sp. nov., a novel halophilic methanotrophic bacterium from the hypersaline Lake Elton.</title>
        <authorList>
            <person name="Suleimanov R.Z."/>
            <person name="Oshkin I.Y."/>
            <person name="Danilova O.V."/>
            <person name="Suzina N.E."/>
            <person name="Dedysh S.N."/>
        </authorList>
    </citation>
    <scope>NUCLEOTIDE SEQUENCE [LARGE SCALE GENOMIC DNA]</scope>
    <source>
        <strain evidence="3 4">Ch1-1</strain>
        <plasmid evidence="4">unnamed1</plasmid>
    </source>
</reference>
<dbReference type="RefSeq" id="WP_349431012.1">
    <property type="nucleotide sequence ID" value="NZ_CP157742.1"/>
</dbReference>
<organism evidence="3 4">
    <name type="scientific">Methylomarinum roseum</name>
    <dbReference type="NCBI Taxonomy" id="3067653"/>
    <lineage>
        <taxon>Bacteria</taxon>
        <taxon>Pseudomonadati</taxon>
        <taxon>Pseudomonadota</taxon>
        <taxon>Gammaproteobacteria</taxon>
        <taxon>Methylococcales</taxon>
        <taxon>Methylococcaceae</taxon>
        <taxon>Methylomarinum</taxon>
    </lineage>
</organism>
<protein>
    <submittedName>
        <fullName evidence="3">MbcA/ParS/Xre antitoxin family protein</fullName>
    </submittedName>
</protein>
<name>A0AAU7NP81_9GAMM</name>
<geneLocation type="plasmid" evidence="3 4">
    <name>unnamed1</name>
</geneLocation>
<dbReference type="EMBL" id="CP157742">
    <property type="protein sequence ID" value="XBS18770.1"/>
    <property type="molecule type" value="Genomic_DNA"/>
</dbReference>
<dbReference type="GO" id="GO:0003677">
    <property type="term" value="F:DNA binding"/>
    <property type="evidence" value="ECO:0007669"/>
    <property type="project" value="InterPro"/>
</dbReference>
<dbReference type="InterPro" id="IPR046847">
    <property type="entry name" value="Xre-like_HTH"/>
</dbReference>
<dbReference type="Proteomes" id="UP001225378">
    <property type="component" value="Plasmid unnamed1"/>
</dbReference>
<gene>
    <name evidence="3" type="ORF">Q9L42_000300</name>
</gene>
<feature type="domain" description="Antitoxin Xre-like helix-turn-helix" evidence="2">
    <location>
        <begin position="10"/>
        <end position="69"/>
    </location>
</feature>
<dbReference type="AlphaFoldDB" id="A0AAU7NP81"/>
<proteinExistence type="predicted"/>